<feature type="transmembrane region" description="Helical" evidence="5">
    <location>
        <begin position="578"/>
        <end position="597"/>
    </location>
</feature>
<dbReference type="EMBL" id="CP129674">
    <property type="protein sequence ID" value="XDS45455.1"/>
    <property type="molecule type" value="Genomic_DNA"/>
</dbReference>
<name>A0AB39U9I1_9BIFI</name>
<dbReference type="SUPFAM" id="SSF55874">
    <property type="entry name" value="ATPase domain of HSP90 chaperone/DNA topoisomerase II/histidine kinase"/>
    <property type="match status" value="1"/>
</dbReference>
<evidence type="ECO:0000256" key="3">
    <source>
        <dbReference type="ARBA" id="ARBA00023012"/>
    </source>
</evidence>
<dbReference type="Gene3D" id="1.20.5.1930">
    <property type="match status" value="1"/>
</dbReference>
<keyword evidence="2 7" id="KW-0418">Kinase</keyword>
<protein>
    <submittedName>
        <fullName evidence="7">Histidine kinase</fullName>
    </submittedName>
</protein>
<feature type="compositionally biased region" description="Basic and acidic residues" evidence="4">
    <location>
        <begin position="303"/>
        <end position="322"/>
    </location>
</feature>
<keyword evidence="5" id="KW-1133">Transmembrane helix</keyword>
<gene>
    <name evidence="7" type="ORF">QN215_05005</name>
</gene>
<keyword evidence="1" id="KW-0808">Transferase</keyword>
<feature type="transmembrane region" description="Helical" evidence="5">
    <location>
        <begin position="29"/>
        <end position="50"/>
    </location>
</feature>
<dbReference type="RefSeq" id="WP_369344993.1">
    <property type="nucleotide sequence ID" value="NZ_CP129674.1"/>
</dbReference>
<feature type="compositionally biased region" description="Basic and acidic residues" evidence="4">
    <location>
        <begin position="279"/>
        <end position="290"/>
    </location>
</feature>
<keyword evidence="3" id="KW-0902">Two-component regulatory system</keyword>
<feature type="transmembrane region" description="Helical" evidence="5">
    <location>
        <begin position="161"/>
        <end position="182"/>
    </location>
</feature>
<keyword evidence="5" id="KW-0812">Transmembrane</keyword>
<dbReference type="PANTHER" id="PTHR24421:SF58">
    <property type="entry name" value="SIGNAL TRANSDUCTION HISTIDINE-PROTEIN KINASE_PHOSPHATASE UHPB"/>
    <property type="match status" value="1"/>
</dbReference>
<dbReference type="PANTHER" id="PTHR24421">
    <property type="entry name" value="NITRATE/NITRITE SENSOR PROTEIN NARX-RELATED"/>
    <property type="match status" value="1"/>
</dbReference>
<dbReference type="CDD" id="cd16917">
    <property type="entry name" value="HATPase_UhpB-NarQ-NarX-like"/>
    <property type="match status" value="1"/>
</dbReference>
<feature type="transmembrane region" description="Helical" evidence="5">
    <location>
        <begin position="79"/>
        <end position="95"/>
    </location>
</feature>
<feature type="transmembrane region" description="Helical" evidence="5">
    <location>
        <begin position="627"/>
        <end position="643"/>
    </location>
</feature>
<feature type="domain" description="Histidine kinase/HSP90-like ATPase" evidence="6">
    <location>
        <begin position="397"/>
        <end position="492"/>
    </location>
</feature>
<dbReference type="GO" id="GO:0046983">
    <property type="term" value="F:protein dimerization activity"/>
    <property type="evidence" value="ECO:0007669"/>
    <property type="project" value="InterPro"/>
</dbReference>
<accession>A0AB39U9I1</accession>
<feature type="compositionally biased region" description="Polar residues" evidence="4">
    <location>
        <begin position="889"/>
        <end position="901"/>
    </location>
</feature>
<dbReference type="InterPro" id="IPR036890">
    <property type="entry name" value="HATPase_C_sf"/>
</dbReference>
<evidence type="ECO:0000256" key="4">
    <source>
        <dbReference type="SAM" id="MobiDB-lite"/>
    </source>
</evidence>
<evidence type="ECO:0000256" key="1">
    <source>
        <dbReference type="ARBA" id="ARBA00022679"/>
    </source>
</evidence>
<dbReference type="Pfam" id="PF02518">
    <property type="entry name" value="HATPase_c"/>
    <property type="match status" value="1"/>
</dbReference>
<sequence>MIQDILSGTLITALFVLLADKGVDYNGLLFRFPAWAMIPWTIALGVPLLIRRTYPQTAALIFVVCVLLHLILGPSALSSDIASLMLLYSVIVYGNPKNTHHFLFIAGAMGLLTIMVGAVSESFGPLLSPLWYTSAKAETFACTLRTQAFFDADCTDSLKRVMLVLGIAVFISLISVILMAYWQRARRHSIQLLQERNKALLSRQDEERQIAVLAERARIARDMHDVVAHTLSSIIVQSDAGRYAGKHDVDIARMTMRNIESEGRSALSGMQSLLGTITVRDDGSLEENRTAQESADASSSQSHEGEAAARRETAAELSDSRDQGASQSTVHDSVTQSVEPHAGLVHESSVDSARSALPSTTYADIPMLISHENAISPQSHVSRHISGKASPDMLTADCQETLFRVVEEALSNVRKHAGSVVQVVVDEQWSDHEIRLTIRDNGRGKHASEDGHAPGFGLLGMRERVEACNGSFHAGALATAGFELVVTLPLTPLDNEKASGFKSFIHQVQLTIDLFRSQPLHVHDSDHSRKPNPIERFSQWTQRHYVLVDTIGAIIIWAFFLVSQLSNKTYLFYSSSSASPSSMVLILVTCVMALPLCTRRRFPFITAVFVAVCCTVQLLFVPGAFAVNIYAVVYLSSAIMYGRRSHMVKLLSLATLDSVLLGMQTYFATADTGRSLIDIARDAMLGISMNSDVRSVRDGLVTTLYMLLLCGGSAACALWVRARGNNVLVLQEREEAILLEQQRQMVLSADNERNRIASIIQQEVTDTLMSVVNQAEHGLQTIDALYQNNMAGKSADLFHNDSNEGILDEAFGAIGRQGRTALAHMRTLLGVLRTTGFSDADSKKSHAVNGGLPSSELKPAASLDVQLHDAKLHDAQLRQTLHGEFHVQKSQHANQHNTVESATKESDES</sequence>
<reference evidence="7" key="1">
    <citation type="submission" date="2023-07" db="EMBL/GenBank/DDBJ databases">
        <title>Bifidobacterium aquikefiriaerophilum sp. nov. and Bifidobacterium eccum sp. nov., isolated from water kefir.</title>
        <authorList>
            <person name="Breselge S."/>
            <person name="Bellassi P."/>
            <person name="Barcenilla C."/>
            <person name="Alvarez-Ordonez A."/>
            <person name="Morelli L."/>
            <person name="Cotter P.D."/>
        </authorList>
    </citation>
    <scope>NUCLEOTIDE SEQUENCE</scope>
    <source>
        <strain evidence="7">WK041_4_12</strain>
    </source>
</reference>
<evidence type="ECO:0000259" key="6">
    <source>
        <dbReference type="SMART" id="SM00387"/>
    </source>
</evidence>
<dbReference type="GO" id="GO:0016020">
    <property type="term" value="C:membrane"/>
    <property type="evidence" value="ECO:0007669"/>
    <property type="project" value="InterPro"/>
</dbReference>
<feature type="transmembrane region" description="Helical" evidence="5">
    <location>
        <begin position="545"/>
        <end position="566"/>
    </location>
</feature>
<proteinExistence type="predicted"/>
<feature type="transmembrane region" description="Helical" evidence="5">
    <location>
        <begin position="57"/>
        <end position="73"/>
    </location>
</feature>
<feature type="region of interest" description="Disordered" evidence="4">
    <location>
        <begin position="889"/>
        <end position="909"/>
    </location>
</feature>
<dbReference type="InterPro" id="IPR011712">
    <property type="entry name" value="Sig_transdc_His_kin_sub3_dim/P"/>
</dbReference>
<evidence type="ECO:0000256" key="2">
    <source>
        <dbReference type="ARBA" id="ARBA00022777"/>
    </source>
</evidence>
<dbReference type="Gene3D" id="3.30.565.10">
    <property type="entry name" value="Histidine kinase-like ATPase, C-terminal domain"/>
    <property type="match status" value="1"/>
</dbReference>
<feature type="transmembrane region" description="Helical" evidence="5">
    <location>
        <begin position="102"/>
        <end position="120"/>
    </location>
</feature>
<feature type="compositionally biased region" description="Low complexity" evidence="4">
    <location>
        <begin position="291"/>
        <end position="302"/>
    </location>
</feature>
<dbReference type="Pfam" id="PF07730">
    <property type="entry name" value="HisKA_3"/>
    <property type="match status" value="1"/>
</dbReference>
<dbReference type="SMART" id="SM00387">
    <property type="entry name" value="HATPase_c"/>
    <property type="match status" value="1"/>
</dbReference>
<feature type="compositionally biased region" description="Polar residues" evidence="4">
    <location>
        <begin position="323"/>
        <end position="336"/>
    </location>
</feature>
<dbReference type="GO" id="GO:0000155">
    <property type="term" value="F:phosphorelay sensor kinase activity"/>
    <property type="evidence" value="ECO:0007669"/>
    <property type="project" value="InterPro"/>
</dbReference>
<evidence type="ECO:0000313" key="7">
    <source>
        <dbReference type="EMBL" id="XDS45455.1"/>
    </source>
</evidence>
<dbReference type="Pfam" id="PF23539">
    <property type="entry name" value="DUF7134"/>
    <property type="match status" value="2"/>
</dbReference>
<organism evidence="7">
    <name type="scientific">Bifidobacterium aquikefiricola</name>
    <dbReference type="NCBI Taxonomy" id="3059038"/>
    <lineage>
        <taxon>Bacteria</taxon>
        <taxon>Bacillati</taxon>
        <taxon>Actinomycetota</taxon>
        <taxon>Actinomycetes</taxon>
        <taxon>Bifidobacteriales</taxon>
        <taxon>Bifidobacteriaceae</taxon>
        <taxon>Bifidobacterium</taxon>
    </lineage>
</organism>
<evidence type="ECO:0000256" key="5">
    <source>
        <dbReference type="SAM" id="Phobius"/>
    </source>
</evidence>
<dbReference type="InterPro" id="IPR055558">
    <property type="entry name" value="DUF7134"/>
</dbReference>
<feature type="transmembrane region" description="Helical" evidence="5">
    <location>
        <begin position="699"/>
        <end position="720"/>
    </location>
</feature>
<dbReference type="InterPro" id="IPR003594">
    <property type="entry name" value="HATPase_dom"/>
</dbReference>
<dbReference type="AlphaFoldDB" id="A0AB39U9I1"/>
<dbReference type="KEGG" id="baqk:QN215_05005"/>
<dbReference type="InterPro" id="IPR050482">
    <property type="entry name" value="Sensor_HK_TwoCompSys"/>
</dbReference>
<feature type="region of interest" description="Disordered" evidence="4">
    <location>
        <begin position="279"/>
        <end position="336"/>
    </location>
</feature>
<keyword evidence="5" id="KW-0472">Membrane</keyword>